<proteinExistence type="predicted"/>
<accession>A0ABQ4SS70</accession>
<reference evidence="1" key="1">
    <citation type="journal article" date="2021" name="Front. Microbiol.">
        <title>Comprehensive Comparative Genomics and Phenotyping of Methylobacterium Species.</title>
        <authorList>
            <person name="Alessa O."/>
            <person name="Ogura Y."/>
            <person name="Fujitani Y."/>
            <person name="Takami H."/>
            <person name="Hayashi T."/>
            <person name="Sahin N."/>
            <person name="Tani A."/>
        </authorList>
    </citation>
    <scope>NUCLEOTIDE SEQUENCE</scope>
    <source>
        <strain evidence="1">LMG 23639</strain>
    </source>
</reference>
<dbReference type="NCBIfam" id="NF009435">
    <property type="entry name" value="PRK12794.1"/>
    <property type="match status" value="1"/>
</dbReference>
<gene>
    <name evidence="1" type="ORF">AOPFMNJM_1243</name>
</gene>
<organism evidence="1 2">
    <name type="scientific">Methylobacterium jeotgali</name>
    <dbReference type="NCBI Taxonomy" id="381630"/>
    <lineage>
        <taxon>Bacteria</taxon>
        <taxon>Pseudomonadati</taxon>
        <taxon>Pseudomonadota</taxon>
        <taxon>Alphaproteobacteria</taxon>
        <taxon>Hyphomicrobiales</taxon>
        <taxon>Methylobacteriaceae</taxon>
        <taxon>Methylobacterium</taxon>
    </lineage>
</organism>
<dbReference type="RefSeq" id="WP_238274600.1">
    <property type="nucleotide sequence ID" value="NZ_BPQR01000020.1"/>
</dbReference>
<dbReference type="Pfam" id="PF07309">
    <property type="entry name" value="FlaF"/>
    <property type="match status" value="1"/>
</dbReference>
<comment type="caution">
    <text evidence="1">The sequence shown here is derived from an EMBL/GenBank/DDBJ whole genome shotgun (WGS) entry which is preliminary data.</text>
</comment>
<evidence type="ECO:0008006" key="3">
    <source>
        <dbReference type="Google" id="ProtNLM"/>
    </source>
</evidence>
<evidence type="ECO:0000313" key="2">
    <source>
        <dbReference type="Proteomes" id="UP001055102"/>
    </source>
</evidence>
<reference evidence="1" key="2">
    <citation type="submission" date="2021-08" db="EMBL/GenBank/DDBJ databases">
        <authorList>
            <person name="Tani A."/>
            <person name="Ola A."/>
            <person name="Ogura Y."/>
            <person name="Katsura K."/>
            <person name="Hayashi T."/>
        </authorList>
    </citation>
    <scope>NUCLEOTIDE SEQUENCE</scope>
    <source>
        <strain evidence="1">LMG 23639</strain>
    </source>
</reference>
<evidence type="ECO:0000313" key="1">
    <source>
        <dbReference type="EMBL" id="GJE05937.1"/>
    </source>
</evidence>
<sequence>MRSAANAYARAANSALTAREAESAVLIKAAQQLQLIKDDWANQSAGLNRALSFNQKVWTVIAGAVSEPDNPLPADVKSNVADLSLFVFRRMVDTMVEPSAEKLGALISINQNLAAGLSGR</sequence>
<dbReference type="InterPro" id="IPR010845">
    <property type="entry name" value="FlaF"/>
</dbReference>
<keyword evidence="2" id="KW-1185">Reference proteome</keyword>
<protein>
    <recommendedName>
        <fullName evidence="3">Flagellar protein FlaF</fullName>
    </recommendedName>
</protein>
<dbReference type="EMBL" id="BPQR01000020">
    <property type="protein sequence ID" value="GJE05937.1"/>
    <property type="molecule type" value="Genomic_DNA"/>
</dbReference>
<dbReference type="Proteomes" id="UP001055102">
    <property type="component" value="Unassembled WGS sequence"/>
</dbReference>
<name>A0ABQ4SS70_9HYPH</name>